<dbReference type="PANTHER" id="PTHR40053">
    <property type="entry name" value="SPORULATION-CONTROL PROTEIN SPO0M"/>
    <property type="match status" value="1"/>
</dbReference>
<sequence length="321" mass="34980">MVFKKMLAAFGVGGPSVDTVLDAAAARPGGFIDGQVHIQGGDREALIERVLLSLVTRVESDSFDREAGLEINRIPVAERFRVEAGEARSVPFRLPVPWETPITAVYGQRLPGMVMGVRTELEVAGGRDKGDLDPIAIEPLPIHQSILDAFAELGFRFKSADVEHGRIHGVQQQLPFFQEIEFWPPQQYAGRINEVELTFVTNPQGVEVILEFDKRSGMFQSGHDAYSRFGIAHAEATRTDWPRLVDGWIREASDRHASHYGSHYDHGSYGGHGHGHPHGRRGPGMGTAIAAGAAGVVGGIVAGEMIEEAFFDDDEGGGFFE</sequence>
<evidence type="ECO:0000313" key="1">
    <source>
        <dbReference type="EMBL" id="GAA4256051.1"/>
    </source>
</evidence>
<reference evidence="2" key="1">
    <citation type="journal article" date="2019" name="Int. J. Syst. Evol. Microbiol.">
        <title>The Global Catalogue of Microorganisms (GCM) 10K type strain sequencing project: providing services to taxonomists for standard genome sequencing and annotation.</title>
        <authorList>
            <consortium name="The Broad Institute Genomics Platform"/>
            <consortium name="The Broad Institute Genome Sequencing Center for Infectious Disease"/>
            <person name="Wu L."/>
            <person name="Ma J."/>
        </authorList>
    </citation>
    <scope>NUCLEOTIDE SEQUENCE [LARGE SCALE GENOMIC DNA]</scope>
    <source>
        <strain evidence="2">JCM 17441</strain>
    </source>
</reference>
<dbReference type="RefSeq" id="WP_345133070.1">
    <property type="nucleotide sequence ID" value="NZ_BAABAT010000023.1"/>
</dbReference>
<accession>A0ABP8DHD9</accession>
<name>A0ABP8DHD9_9ACTN</name>
<proteinExistence type="predicted"/>
<dbReference type="EMBL" id="BAABAT010000023">
    <property type="protein sequence ID" value="GAA4256051.1"/>
    <property type="molecule type" value="Genomic_DNA"/>
</dbReference>
<comment type="caution">
    <text evidence="1">The sequence shown here is derived from an EMBL/GenBank/DDBJ whole genome shotgun (WGS) entry which is preliminary data.</text>
</comment>
<protein>
    <submittedName>
        <fullName evidence="1">Sporulation protein</fullName>
    </submittedName>
</protein>
<keyword evidence="2" id="KW-1185">Reference proteome</keyword>
<dbReference type="Proteomes" id="UP001500620">
    <property type="component" value="Unassembled WGS sequence"/>
</dbReference>
<dbReference type="Pfam" id="PF07070">
    <property type="entry name" value="Spo0M"/>
    <property type="match status" value="1"/>
</dbReference>
<organism evidence="1 2">
    <name type="scientific">Dactylosporangium darangshiense</name>
    <dbReference type="NCBI Taxonomy" id="579108"/>
    <lineage>
        <taxon>Bacteria</taxon>
        <taxon>Bacillati</taxon>
        <taxon>Actinomycetota</taxon>
        <taxon>Actinomycetes</taxon>
        <taxon>Micromonosporales</taxon>
        <taxon>Micromonosporaceae</taxon>
        <taxon>Dactylosporangium</taxon>
    </lineage>
</organism>
<evidence type="ECO:0000313" key="2">
    <source>
        <dbReference type="Proteomes" id="UP001500620"/>
    </source>
</evidence>
<gene>
    <name evidence="1" type="ORF">GCM10022255_067330</name>
</gene>
<dbReference type="PANTHER" id="PTHR40053:SF1">
    <property type="entry name" value="SPORULATION-CONTROL PROTEIN SPO0M"/>
    <property type="match status" value="1"/>
</dbReference>
<dbReference type="InterPro" id="IPR009776">
    <property type="entry name" value="Spore_0_M"/>
</dbReference>